<dbReference type="PANTHER" id="PTHR13887:SF14">
    <property type="entry name" value="DISULFIDE BOND FORMATION PROTEIN D"/>
    <property type="match status" value="1"/>
</dbReference>
<evidence type="ECO:0000256" key="6">
    <source>
        <dbReference type="SAM" id="Phobius"/>
    </source>
</evidence>
<dbReference type="Proteomes" id="UP000177947">
    <property type="component" value="Unassembled WGS sequence"/>
</dbReference>
<keyword evidence="4" id="KW-1015">Disulfide bond</keyword>
<dbReference type="PANTHER" id="PTHR13887">
    <property type="entry name" value="GLUTATHIONE S-TRANSFERASE KAPPA"/>
    <property type="match status" value="1"/>
</dbReference>
<evidence type="ECO:0000313" key="8">
    <source>
        <dbReference type="EMBL" id="OGD38465.1"/>
    </source>
</evidence>
<reference evidence="8 9" key="1">
    <citation type="journal article" date="2016" name="Nat. Commun.">
        <title>Thousands of microbial genomes shed light on interconnected biogeochemical processes in an aquifer system.</title>
        <authorList>
            <person name="Anantharaman K."/>
            <person name="Brown C.T."/>
            <person name="Hug L.A."/>
            <person name="Sharon I."/>
            <person name="Castelle C.J."/>
            <person name="Probst A.J."/>
            <person name="Thomas B.C."/>
            <person name="Singh A."/>
            <person name="Wilkins M.J."/>
            <person name="Karaoz U."/>
            <person name="Brodie E.L."/>
            <person name="Williams K.H."/>
            <person name="Hubbard S.S."/>
            <person name="Banfield J.F."/>
        </authorList>
    </citation>
    <scope>NUCLEOTIDE SEQUENCE [LARGE SCALE GENOMIC DNA]</scope>
</reference>
<gene>
    <name evidence="8" type="ORF">A2907_02755</name>
</gene>
<feature type="domain" description="Thioredoxin" evidence="7">
    <location>
        <begin position="36"/>
        <end position="231"/>
    </location>
</feature>
<comment type="caution">
    <text evidence="8">The sequence shown here is derived from an EMBL/GenBank/DDBJ whole genome shotgun (WGS) entry which is preliminary data.</text>
</comment>
<dbReference type="InterPro" id="IPR036249">
    <property type="entry name" value="Thioredoxin-like_sf"/>
</dbReference>
<evidence type="ECO:0000256" key="2">
    <source>
        <dbReference type="ARBA" id="ARBA00022729"/>
    </source>
</evidence>
<keyword evidence="5" id="KW-0676">Redox-active center</keyword>
<dbReference type="SUPFAM" id="SSF52833">
    <property type="entry name" value="Thioredoxin-like"/>
    <property type="match status" value="1"/>
</dbReference>
<evidence type="ECO:0000256" key="4">
    <source>
        <dbReference type="ARBA" id="ARBA00023157"/>
    </source>
</evidence>
<proteinExistence type="inferred from homology"/>
<organism evidence="8 9">
    <name type="scientific">Candidatus Azambacteria bacterium RIFCSPLOWO2_01_FULL_37_9</name>
    <dbReference type="NCBI Taxonomy" id="1797297"/>
    <lineage>
        <taxon>Bacteria</taxon>
        <taxon>Candidatus Azamiibacteriota</taxon>
    </lineage>
</organism>
<evidence type="ECO:0000256" key="3">
    <source>
        <dbReference type="ARBA" id="ARBA00023002"/>
    </source>
</evidence>
<comment type="similarity">
    <text evidence="1">Belongs to the thioredoxin family. DsbA subfamily.</text>
</comment>
<name>A0A1F5C6K7_9BACT</name>
<protein>
    <recommendedName>
        <fullName evidence="7">Thioredoxin domain-containing protein</fullName>
    </recommendedName>
</protein>
<feature type="transmembrane region" description="Helical" evidence="6">
    <location>
        <begin position="14"/>
        <end position="33"/>
    </location>
</feature>
<keyword evidence="6" id="KW-0472">Membrane</keyword>
<keyword evidence="2" id="KW-0732">Signal</keyword>
<dbReference type="InterPro" id="IPR013766">
    <property type="entry name" value="Thioredoxin_domain"/>
</dbReference>
<dbReference type="GO" id="GO:0016491">
    <property type="term" value="F:oxidoreductase activity"/>
    <property type="evidence" value="ECO:0007669"/>
    <property type="project" value="UniProtKB-KW"/>
</dbReference>
<keyword evidence="6" id="KW-1133">Transmembrane helix</keyword>
<evidence type="ECO:0000313" key="9">
    <source>
        <dbReference type="Proteomes" id="UP000177947"/>
    </source>
</evidence>
<dbReference type="AlphaFoldDB" id="A0A1F5C6K7"/>
<keyword evidence="6" id="KW-0812">Transmembrane</keyword>
<dbReference type="Gene3D" id="3.40.30.10">
    <property type="entry name" value="Glutaredoxin"/>
    <property type="match status" value="1"/>
</dbReference>
<dbReference type="EMBL" id="MEYQ01000043">
    <property type="protein sequence ID" value="OGD38465.1"/>
    <property type="molecule type" value="Genomic_DNA"/>
</dbReference>
<evidence type="ECO:0000256" key="1">
    <source>
        <dbReference type="ARBA" id="ARBA00005791"/>
    </source>
</evidence>
<keyword evidence="3" id="KW-0560">Oxidoreductase</keyword>
<dbReference type="InterPro" id="IPR012336">
    <property type="entry name" value="Thioredoxin-like_fold"/>
</dbReference>
<dbReference type="Pfam" id="PF13462">
    <property type="entry name" value="Thioredoxin_4"/>
    <property type="match status" value="1"/>
</dbReference>
<evidence type="ECO:0000259" key="7">
    <source>
        <dbReference type="PROSITE" id="PS51352"/>
    </source>
</evidence>
<sequence>MYDPIHKTSKIKDYFFPATILFTGILISVAIFWNKNNINENLPSAILPMNISENERVKIPTNSKDPILGNPQAPITIVEFYDFQCGYCKIFAQDTLPQILNEYVKSGKIKFIFKDFSVLGEDSKTAAIAANCAFEQNKFLEFHDGLYSLKDENKIFSKESILSLAQKLNLNIFKFNDCIGLSKNKELIDEDIKEGKLSGVRGTPTIFINGIKISGAQSFSFIAPIIERELKNNSPLLSP</sequence>
<dbReference type="PROSITE" id="PS51352">
    <property type="entry name" value="THIOREDOXIN_2"/>
    <property type="match status" value="1"/>
</dbReference>
<evidence type="ECO:0000256" key="5">
    <source>
        <dbReference type="ARBA" id="ARBA00023284"/>
    </source>
</evidence>
<accession>A0A1F5C6K7</accession>